<evidence type="ECO:0000259" key="5">
    <source>
        <dbReference type="SMART" id="SM00563"/>
    </source>
</evidence>
<keyword evidence="4" id="KW-0472">Membrane</keyword>
<dbReference type="SMART" id="SM00563">
    <property type="entry name" value="PlsC"/>
    <property type="match status" value="1"/>
</dbReference>
<dbReference type="Pfam" id="PF01553">
    <property type="entry name" value="Acyltransferase"/>
    <property type="match status" value="1"/>
</dbReference>
<reference evidence="9" key="2">
    <citation type="submission" date="2018-03" db="EMBL/GenBank/DDBJ databases">
        <authorList>
            <person name="Batty M. E."/>
            <person name="Batty M E."/>
        </authorList>
    </citation>
    <scope>NUCLEOTIDE SEQUENCE [LARGE SCALE GENOMIC DNA]</scope>
    <source>
        <strain evidence="9">Gilliam</strain>
    </source>
</reference>
<gene>
    <name evidence="7" type="primary">plsC</name>
    <name evidence="7" type="ORF">GILLIAM_01239</name>
    <name evidence="6" type="ORF">OTSGILL_0982</name>
</gene>
<dbReference type="PANTHER" id="PTHR10434">
    <property type="entry name" value="1-ACYL-SN-GLYCEROL-3-PHOSPHATE ACYLTRANSFERASE"/>
    <property type="match status" value="1"/>
</dbReference>
<protein>
    <submittedName>
        <fullName evidence="7">1-acyl-sn-glycerol-3-phosphate acyltransferase</fullName>
        <ecNumber evidence="7">2.3.1.51</ecNumber>
    </submittedName>
    <submittedName>
        <fullName evidence="6">Acyltransferase family protein</fullName>
    </submittedName>
</protein>
<sequence>MKLKCSFMVYLRTGLFFIMISIVSVAFLPVMFVVLLCSRNNYKVKYFIAKLYVKVFINLLKIICRLNFQVRYDAKLPLGPAVVLSNHQSFWENAVVLLLFPMQSWVVKRELFNIPVFGWGLRLMDPVHVNRNDFWSVRKILTIGQQKIKDGLWMIMFPESARVPIDVDKKFKPSGVKLASLSKVPIVLMTHNAGVFWPARTLLIKPGIIKIILGPVIEYKDYKMLAIRELNNLVESLIVERKKLLLKNVITNSQ</sequence>
<reference evidence="7" key="3">
    <citation type="submission" date="2018-03" db="EMBL/GenBank/DDBJ databases">
        <authorList>
            <person name="Keele B.F."/>
        </authorList>
    </citation>
    <scope>NUCLEOTIDE SEQUENCE [LARGE SCALE GENOMIC DNA]</scope>
    <source>
        <strain evidence="7">Gilliam</strain>
    </source>
</reference>
<evidence type="ECO:0000256" key="2">
    <source>
        <dbReference type="ARBA" id="ARBA00022679"/>
    </source>
</evidence>
<dbReference type="EMBL" id="LS398551">
    <property type="protein sequence ID" value="SPR06475.1"/>
    <property type="molecule type" value="Genomic_DNA"/>
</dbReference>
<dbReference type="AlphaFoldDB" id="A0A0F3MBQ8"/>
<accession>A0A0F3MBQ8</accession>
<reference evidence="6 8" key="1">
    <citation type="submission" date="2015-02" db="EMBL/GenBank/DDBJ databases">
        <title>Genome Sequencing of Rickettsiales.</title>
        <authorList>
            <person name="Daugherty S.C."/>
            <person name="Su Q."/>
            <person name="Abolude K."/>
            <person name="Beier-Sexton M."/>
            <person name="Carlyon J.A."/>
            <person name="Carter R."/>
            <person name="Day N.P."/>
            <person name="Dumler S.J."/>
            <person name="Dyachenko V."/>
            <person name="Godinez A."/>
            <person name="Kurtti T.J."/>
            <person name="Lichay M."/>
            <person name="Mullins K.E."/>
            <person name="Ott S."/>
            <person name="Pappas-Brown V."/>
            <person name="Paris D.H."/>
            <person name="Patel P."/>
            <person name="Richards A.L."/>
            <person name="Sadzewicz L."/>
            <person name="Sears K."/>
            <person name="Seidman D."/>
            <person name="Sengamalay N."/>
            <person name="Stenos J."/>
            <person name="Tallon L.J."/>
            <person name="Vincent G."/>
            <person name="Fraser C.M."/>
            <person name="Munderloh U."/>
            <person name="Dunning-Hotopp J.C."/>
        </authorList>
    </citation>
    <scope>NUCLEOTIDE SEQUENCE [LARGE SCALE GENOMIC DNA]</scope>
    <source>
        <strain evidence="6 8">Gilliam</strain>
    </source>
</reference>
<evidence type="ECO:0000313" key="7">
    <source>
        <dbReference type="EMBL" id="SPR06475.1"/>
    </source>
</evidence>
<keyword evidence="3 6" id="KW-0012">Acyltransferase</keyword>
<name>A0A0F3MBQ8_ORITS</name>
<evidence type="ECO:0000256" key="3">
    <source>
        <dbReference type="ARBA" id="ARBA00023315"/>
    </source>
</evidence>
<dbReference type="PATRIC" id="fig|1359184.3.peg.226"/>
<evidence type="ECO:0000313" key="8">
    <source>
        <dbReference type="Proteomes" id="UP000033769"/>
    </source>
</evidence>
<dbReference type="GO" id="GO:0003841">
    <property type="term" value="F:1-acylglycerol-3-phosphate O-acyltransferase activity"/>
    <property type="evidence" value="ECO:0007669"/>
    <property type="project" value="UniProtKB-EC"/>
</dbReference>
<feature type="domain" description="Phospholipid/glycerol acyltransferase" evidence="5">
    <location>
        <begin position="81"/>
        <end position="194"/>
    </location>
</feature>
<dbReference type="SUPFAM" id="SSF69593">
    <property type="entry name" value="Glycerol-3-phosphate (1)-acyltransferase"/>
    <property type="match status" value="1"/>
</dbReference>
<dbReference type="EMBL" id="LANO01000011">
    <property type="protein sequence ID" value="KJV53180.1"/>
    <property type="molecule type" value="Genomic_DNA"/>
</dbReference>
<proteinExistence type="predicted"/>
<keyword evidence="4" id="KW-0812">Transmembrane</keyword>
<dbReference type="PANTHER" id="PTHR10434:SF40">
    <property type="entry name" value="1-ACYL-SN-GLYCEROL-3-PHOSPHATE ACYLTRANSFERASE"/>
    <property type="match status" value="1"/>
</dbReference>
<dbReference type="Proteomes" id="UP000033769">
    <property type="component" value="Unassembled WGS sequence"/>
</dbReference>
<evidence type="ECO:0000256" key="1">
    <source>
        <dbReference type="ARBA" id="ARBA00005189"/>
    </source>
</evidence>
<dbReference type="Proteomes" id="UP000244959">
    <property type="component" value="Chromosome I"/>
</dbReference>
<feature type="transmembrane region" description="Helical" evidence="4">
    <location>
        <begin position="15"/>
        <end position="37"/>
    </location>
</feature>
<evidence type="ECO:0000256" key="4">
    <source>
        <dbReference type="SAM" id="Phobius"/>
    </source>
</evidence>
<keyword evidence="9" id="KW-1185">Reference proteome</keyword>
<evidence type="ECO:0000313" key="9">
    <source>
        <dbReference type="Proteomes" id="UP000244959"/>
    </source>
</evidence>
<dbReference type="EC" id="2.3.1.51" evidence="7"/>
<dbReference type="InterPro" id="IPR002123">
    <property type="entry name" value="Plipid/glycerol_acylTrfase"/>
</dbReference>
<keyword evidence="4" id="KW-1133">Transmembrane helix</keyword>
<organism evidence="6 8">
    <name type="scientific">Orientia tsutsugamushi str. Gilliam</name>
    <dbReference type="NCBI Taxonomy" id="1359184"/>
    <lineage>
        <taxon>Bacteria</taxon>
        <taxon>Pseudomonadati</taxon>
        <taxon>Pseudomonadota</taxon>
        <taxon>Alphaproteobacteria</taxon>
        <taxon>Rickettsiales</taxon>
        <taxon>Rickettsiaceae</taxon>
        <taxon>Rickettsieae</taxon>
        <taxon>Orientia</taxon>
    </lineage>
</organism>
<comment type="pathway">
    <text evidence="1">Lipid metabolism.</text>
</comment>
<keyword evidence="2 6" id="KW-0808">Transferase</keyword>
<evidence type="ECO:0000313" key="6">
    <source>
        <dbReference type="EMBL" id="KJV53180.1"/>
    </source>
</evidence>
<dbReference type="GO" id="GO:0006654">
    <property type="term" value="P:phosphatidic acid biosynthetic process"/>
    <property type="evidence" value="ECO:0007669"/>
    <property type="project" value="TreeGrafter"/>
</dbReference>
<dbReference type="CDD" id="cd07989">
    <property type="entry name" value="LPLAT_AGPAT-like"/>
    <property type="match status" value="1"/>
</dbReference>